<evidence type="ECO:0000313" key="6">
    <source>
        <dbReference type="Proteomes" id="UP001149411"/>
    </source>
</evidence>
<protein>
    <recommendedName>
        <fullName evidence="4">Probable glucose-6-phosphate isomerase</fullName>
        <shortName evidence="4">GPI</shortName>
        <ecNumber evidence="4">5.3.1.9</ecNumber>
    </recommendedName>
    <alternativeName>
        <fullName evidence="4">Phosphoglucose isomerase</fullName>
        <shortName evidence="4">PGI</shortName>
    </alternativeName>
    <alternativeName>
        <fullName evidence="4">Phosphohexose isomerase</fullName>
        <shortName evidence="4">PHI</shortName>
    </alternativeName>
</protein>
<comment type="catalytic activity">
    <reaction evidence="4">
        <text>alpha-D-glucose 6-phosphate = beta-D-fructose 6-phosphate</text>
        <dbReference type="Rhea" id="RHEA:11816"/>
        <dbReference type="ChEBI" id="CHEBI:57634"/>
        <dbReference type="ChEBI" id="CHEBI:58225"/>
        <dbReference type="EC" id="5.3.1.9"/>
    </reaction>
</comment>
<dbReference type="InterPro" id="IPR046348">
    <property type="entry name" value="SIS_dom_sf"/>
</dbReference>
<dbReference type="GO" id="GO:0004347">
    <property type="term" value="F:glucose-6-phosphate isomerase activity"/>
    <property type="evidence" value="ECO:0007669"/>
    <property type="project" value="UniProtKB-UniRule"/>
</dbReference>
<name>A0A9Q4GK77_9EURY</name>
<keyword evidence="3 4" id="KW-0413">Isomerase</keyword>
<dbReference type="Pfam" id="PF00342">
    <property type="entry name" value="PGI"/>
    <property type="match status" value="1"/>
</dbReference>
<organism evidence="5 6">
    <name type="scientific">Halorutilus salinus</name>
    <dbReference type="NCBI Taxonomy" id="2487751"/>
    <lineage>
        <taxon>Archaea</taxon>
        <taxon>Methanobacteriati</taxon>
        <taxon>Methanobacteriota</taxon>
        <taxon>Stenosarchaea group</taxon>
        <taxon>Halobacteria</taxon>
        <taxon>Halorutilales</taxon>
        <taxon>Halorutilaceae</taxon>
        <taxon>Halorutilus</taxon>
    </lineage>
</organism>
<keyword evidence="6" id="KW-1185">Reference proteome</keyword>
<evidence type="ECO:0000256" key="1">
    <source>
        <dbReference type="ARBA" id="ARBA00022432"/>
    </source>
</evidence>
<dbReference type="RefSeq" id="WP_266088618.1">
    <property type="nucleotide sequence ID" value="NZ_RKLV01000014.1"/>
</dbReference>
<dbReference type="GO" id="GO:0097367">
    <property type="term" value="F:carbohydrate derivative binding"/>
    <property type="evidence" value="ECO:0007669"/>
    <property type="project" value="InterPro"/>
</dbReference>
<comment type="similarity">
    <text evidence="4">Belongs to the GPI family.</text>
</comment>
<dbReference type="PRINTS" id="PR00662">
    <property type="entry name" value="G6PISOMERASE"/>
</dbReference>
<dbReference type="GO" id="GO:0006096">
    <property type="term" value="P:glycolytic process"/>
    <property type="evidence" value="ECO:0007669"/>
    <property type="project" value="UniProtKB-UniRule"/>
</dbReference>
<comment type="caution">
    <text evidence="5">The sequence shown here is derived from an EMBL/GenBank/DDBJ whole genome shotgun (WGS) entry which is preliminary data.</text>
</comment>
<comment type="pathway">
    <text evidence="4">Carbohydrate degradation; glycolysis; D-glyceraldehyde 3-phosphate and glycerone phosphate from D-glucose: step 2/4.</text>
</comment>
<gene>
    <name evidence="4" type="primary">pgi</name>
    <name evidence="5" type="ORF">EGH25_11220</name>
</gene>
<keyword evidence="4" id="KW-0963">Cytoplasm</keyword>
<dbReference type="PANTHER" id="PTHR11469">
    <property type="entry name" value="GLUCOSE-6-PHOSPHATE ISOMERASE"/>
    <property type="match status" value="1"/>
</dbReference>
<feature type="active site" description="Proton donor" evidence="4">
    <location>
        <position position="255"/>
    </location>
</feature>
<dbReference type="EC" id="5.3.1.9" evidence="4"/>
<dbReference type="SUPFAM" id="SSF53697">
    <property type="entry name" value="SIS domain"/>
    <property type="match status" value="1"/>
</dbReference>
<accession>A0A9Q4GK77</accession>
<keyword evidence="2 4" id="KW-0324">Glycolysis</keyword>
<dbReference type="InterPro" id="IPR035482">
    <property type="entry name" value="SIS_PGI_2"/>
</dbReference>
<dbReference type="AlphaFoldDB" id="A0A9Q4GK77"/>
<evidence type="ECO:0000313" key="5">
    <source>
        <dbReference type="EMBL" id="MCX2819921.1"/>
    </source>
</evidence>
<dbReference type="Proteomes" id="UP001149411">
    <property type="component" value="Unassembled WGS sequence"/>
</dbReference>
<dbReference type="InterPro" id="IPR001672">
    <property type="entry name" value="G6P_Isomerase"/>
</dbReference>
<feature type="active site" evidence="4">
    <location>
        <position position="276"/>
    </location>
</feature>
<feature type="active site" evidence="4">
    <location>
        <position position="383"/>
    </location>
</feature>
<dbReference type="PANTHER" id="PTHR11469:SF1">
    <property type="entry name" value="GLUCOSE-6-PHOSPHATE ISOMERASE"/>
    <property type="match status" value="1"/>
</dbReference>
<dbReference type="PROSITE" id="PS51463">
    <property type="entry name" value="P_GLUCOSE_ISOMERASE_3"/>
    <property type="match status" value="1"/>
</dbReference>
<dbReference type="Gene3D" id="3.40.50.10490">
    <property type="entry name" value="Glucose-6-phosphate isomerase like protein, domain 1"/>
    <property type="match status" value="2"/>
</dbReference>
<keyword evidence="1 4" id="KW-0312">Gluconeogenesis</keyword>
<comment type="function">
    <text evidence="4">Catalyzes the reversible isomerization of glucose-6-phosphate to fructose-6-phosphate.</text>
</comment>
<reference evidence="5" key="1">
    <citation type="submission" date="2022-09" db="EMBL/GenBank/DDBJ databases">
        <title>Haloadaptaus new haloarchaeum isolated from saline soil.</title>
        <authorList>
            <person name="Duran-Viseras A."/>
            <person name="Sanchez-Porro C."/>
            <person name="Ventosa A."/>
        </authorList>
    </citation>
    <scope>NUCLEOTIDE SEQUENCE</scope>
    <source>
        <strain evidence="5">F3-133</strain>
    </source>
</reference>
<comment type="pathway">
    <text evidence="4">Carbohydrate biosynthesis; gluconeogenesis.</text>
</comment>
<proteinExistence type="inferred from homology"/>
<dbReference type="GO" id="GO:0006094">
    <property type="term" value="P:gluconeogenesis"/>
    <property type="evidence" value="ECO:0007669"/>
    <property type="project" value="UniProtKB-UniRule"/>
</dbReference>
<dbReference type="GO" id="GO:0051156">
    <property type="term" value="P:glucose 6-phosphate metabolic process"/>
    <property type="evidence" value="ECO:0007669"/>
    <property type="project" value="TreeGrafter"/>
</dbReference>
<evidence type="ECO:0000256" key="2">
    <source>
        <dbReference type="ARBA" id="ARBA00023152"/>
    </source>
</evidence>
<dbReference type="EMBL" id="RKLV01000014">
    <property type="protein sequence ID" value="MCX2819921.1"/>
    <property type="molecule type" value="Genomic_DNA"/>
</dbReference>
<dbReference type="HAMAP" id="MF_00473">
    <property type="entry name" value="G6P_isomerase"/>
    <property type="match status" value="1"/>
</dbReference>
<comment type="subcellular location">
    <subcellularLocation>
        <location evidence="4">Cytoplasm</location>
    </subcellularLocation>
</comment>
<sequence>MNVDLSNVLEERVDGGLTRDKVAESGADEVDVPENVARLPERTDAGEIAEAGARLAERFDAFVNIGIGGSSLGGATVVDALAPDAPVYFVDNVDPDALARLLDSVPLRDTVFSVVSKSGRTAETVANYAVVRDALREAGVEPSENTVVTTGEASPLRDADTRATFTFADVPGRYSALSTVGLLPAAFAGVDVESVVRGGEDGAVERDAGVLDDAGRALGATNHLLGEGGVRASVMMPYAERLETFADWYVQIWAESLGKDGTGQTPVRAVGATDQHSLLQLLVDGPGDKLVTFVDPGGSEDGFVVEDEGYLNGVSLDELRSAELDATRASLVRDDVPNVRVELDGVTPEEVGELLYTYEIATVVAGRLAGVNPFDQPGVEWGKRAARGALGDDSCAEEREVVGSVKETLLRV</sequence>
<dbReference type="CDD" id="cd05016">
    <property type="entry name" value="SIS_PGI_2"/>
    <property type="match status" value="1"/>
</dbReference>
<evidence type="ECO:0000256" key="4">
    <source>
        <dbReference type="HAMAP-Rule" id="MF_00473"/>
    </source>
</evidence>
<evidence type="ECO:0000256" key="3">
    <source>
        <dbReference type="ARBA" id="ARBA00023235"/>
    </source>
</evidence>
<dbReference type="GO" id="GO:0048029">
    <property type="term" value="F:monosaccharide binding"/>
    <property type="evidence" value="ECO:0007669"/>
    <property type="project" value="TreeGrafter"/>
</dbReference>
<dbReference type="GO" id="GO:0005829">
    <property type="term" value="C:cytosol"/>
    <property type="evidence" value="ECO:0007669"/>
    <property type="project" value="TreeGrafter"/>
</dbReference>